<sequence>MLPEMDIGGVEEGTYDLACGMKKLGVNITVISGPGRYIPLLEKEQIKWINLPTSQKTLRVFFDSTRKLKQIIEQEKPDILHCRSRFPAWIAHHALKNNSRTRFVTSIHGYLKFPPYSKIIGRGERVIAISDALAEFVIKKLGATPENVRVIHNGIRFHPYVNLKKQKHSGFVIGGIGRLTKIKGFQNLIQAVSEVKKNESNITLYIVGDGPYRKNLEILDKKLDVKTNFLTGRASEFLPQMDLLVAPHIETEPFIKGKIPWLGRSVYESQLSGIPVITTLRGIQKTNFIKTDTALIVPPADITALTHAIKYALNNPEEMLKIAENGKRFVLSHFSVEGMVNKTLKVYEELLLDNPGKA</sequence>
<dbReference type="EC" id="2.4.1.284" evidence="3"/>
<comment type="caution">
    <text evidence="3">The sequence shown here is derived from an EMBL/GenBank/DDBJ whole genome shotgun (WGS) entry which is preliminary data.</text>
</comment>
<name>A0A1V6CDJ6_UNCT6</name>
<protein>
    <submittedName>
        <fullName evidence="3">2-deoxystreptamine glucosyltransferase</fullName>
        <ecNumber evidence="3">2.4.1.284</ecNumber>
    </submittedName>
</protein>
<dbReference type="Proteomes" id="UP000485562">
    <property type="component" value="Unassembled WGS sequence"/>
</dbReference>
<organism evidence="3">
    <name type="scientific">candidate division TA06 bacterium ADurb.Bin131</name>
    <dbReference type="NCBI Taxonomy" id="1852827"/>
    <lineage>
        <taxon>Bacteria</taxon>
        <taxon>Bacteria division TA06</taxon>
    </lineage>
</organism>
<evidence type="ECO:0000259" key="1">
    <source>
        <dbReference type="Pfam" id="PF00534"/>
    </source>
</evidence>
<gene>
    <name evidence="3" type="primary">kanF</name>
    <name evidence="3" type="ORF">BWX89_00308</name>
</gene>
<keyword evidence="3" id="KW-0808">Transferase</keyword>
<dbReference type="Pfam" id="PF13439">
    <property type="entry name" value="Glyco_transf_4"/>
    <property type="match status" value="1"/>
</dbReference>
<dbReference type="EMBL" id="MWDQ01000026">
    <property type="protein sequence ID" value="OQB74950.1"/>
    <property type="molecule type" value="Genomic_DNA"/>
</dbReference>
<reference evidence="3" key="1">
    <citation type="submission" date="2017-02" db="EMBL/GenBank/DDBJ databases">
        <title>Delving into the versatile metabolic prowess of the omnipresent phylum Bacteroidetes.</title>
        <authorList>
            <person name="Nobu M.K."/>
            <person name="Mei R."/>
            <person name="Narihiro T."/>
            <person name="Kuroda K."/>
            <person name="Liu W.-T."/>
        </authorList>
    </citation>
    <scope>NUCLEOTIDE SEQUENCE</scope>
    <source>
        <strain evidence="3">ADurb.Bin131</strain>
    </source>
</reference>
<feature type="domain" description="Glycosyl transferase family 1" evidence="1">
    <location>
        <begin position="170"/>
        <end position="328"/>
    </location>
</feature>
<dbReference type="AlphaFoldDB" id="A0A1V6CDJ6"/>
<feature type="domain" description="Glycosyltransferase subfamily 4-like N-terminal" evidence="2">
    <location>
        <begin position="7"/>
        <end position="155"/>
    </location>
</feature>
<keyword evidence="3" id="KW-0328">Glycosyltransferase</keyword>
<dbReference type="GO" id="GO:0102318">
    <property type="term" value="F:2-deoxystreptamine glucosyltransferase activity"/>
    <property type="evidence" value="ECO:0007669"/>
    <property type="project" value="UniProtKB-EC"/>
</dbReference>
<dbReference type="PANTHER" id="PTHR12526">
    <property type="entry name" value="GLYCOSYLTRANSFERASE"/>
    <property type="match status" value="1"/>
</dbReference>
<dbReference type="InterPro" id="IPR001296">
    <property type="entry name" value="Glyco_trans_1"/>
</dbReference>
<dbReference type="InterPro" id="IPR028098">
    <property type="entry name" value="Glyco_trans_4-like_N"/>
</dbReference>
<evidence type="ECO:0000259" key="2">
    <source>
        <dbReference type="Pfam" id="PF13439"/>
    </source>
</evidence>
<dbReference type="Gene3D" id="3.40.50.2000">
    <property type="entry name" value="Glycogen Phosphorylase B"/>
    <property type="match status" value="2"/>
</dbReference>
<dbReference type="Pfam" id="PF00534">
    <property type="entry name" value="Glycos_transf_1"/>
    <property type="match status" value="1"/>
</dbReference>
<accession>A0A1V6CDJ6</accession>
<proteinExistence type="predicted"/>
<dbReference type="SUPFAM" id="SSF53756">
    <property type="entry name" value="UDP-Glycosyltransferase/glycogen phosphorylase"/>
    <property type="match status" value="1"/>
</dbReference>
<evidence type="ECO:0000313" key="3">
    <source>
        <dbReference type="EMBL" id="OQB74950.1"/>
    </source>
</evidence>
<dbReference type="CDD" id="cd03801">
    <property type="entry name" value="GT4_PimA-like"/>
    <property type="match status" value="1"/>
</dbReference>
<dbReference type="PANTHER" id="PTHR12526:SF630">
    <property type="entry name" value="GLYCOSYLTRANSFERASE"/>
    <property type="match status" value="1"/>
</dbReference>